<organism evidence="1 2">
    <name type="scientific">Sinanodonta woodiana</name>
    <name type="common">Chinese pond mussel</name>
    <name type="synonym">Anodonta woodiana</name>
    <dbReference type="NCBI Taxonomy" id="1069815"/>
    <lineage>
        <taxon>Eukaryota</taxon>
        <taxon>Metazoa</taxon>
        <taxon>Spiralia</taxon>
        <taxon>Lophotrochozoa</taxon>
        <taxon>Mollusca</taxon>
        <taxon>Bivalvia</taxon>
        <taxon>Autobranchia</taxon>
        <taxon>Heteroconchia</taxon>
        <taxon>Palaeoheterodonta</taxon>
        <taxon>Unionida</taxon>
        <taxon>Unionoidea</taxon>
        <taxon>Unionidae</taxon>
        <taxon>Unioninae</taxon>
        <taxon>Sinanodonta</taxon>
    </lineage>
</organism>
<dbReference type="EMBL" id="JBJQND010000002">
    <property type="protein sequence ID" value="KAL3885487.1"/>
    <property type="molecule type" value="Genomic_DNA"/>
</dbReference>
<protein>
    <submittedName>
        <fullName evidence="1">Uncharacterized protein</fullName>
    </submittedName>
</protein>
<accession>A0ABD3XKB7</accession>
<name>A0ABD3XKB7_SINWO</name>
<dbReference type="AlphaFoldDB" id="A0ABD3XKB7"/>
<reference evidence="1 2" key="1">
    <citation type="submission" date="2024-11" db="EMBL/GenBank/DDBJ databases">
        <title>Chromosome-level genome assembly of the freshwater bivalve Anodonta woodiana.</title>
        <authorList>
            <person name="Chen X."/>
        </authorList>
    </citation>
    <scope>NUCLEOTIDE SEQUENCE [LARGE SCALE GENOMIC DNA]</scope>
    <source>
        <strain evidence="1">MN2024</strain>
        <tissue evidence="1">Gills</tissue>
    </source>
</reference>
<keyword evidence="2" id="KW-1185">Reference proteome</keyword>
<proteinExistence type="predicted"/>
<gene>
    <name evidence="1" type="ORF">ACJMK2_025540</name>
</gene>
<comment type="caution">
    <text evidence="1">The sequence shown here is derived from an EMBL/GenBank/DDBJ whole genome shotgun (WGS) entry which is preliminary data.</text>
</comment>
<sequence length="111" mass="12883">MPINSCAILTRETSCYCNSCLVNPQTSIHEWQEQVICKRQDEEVIDTNGTLMPTLEVAAATSDQEEVFEYERIQYSDIQPSRWVSAVYEQNFYFDPIVAIDIDDDEVEIFF</sequence>
<evidence type="ECO:0000313" key="2">
    <source>
        <dbReference type="Proteomes" id="UP001634394"/>
    </source>
</evidence>
<dbReference type="Proteomes" id="UP001634394">
    <property type="component" value="Unassembled WGS sequence"/>
</dbReference>
<evidence type="ECO:0000313" key="1">
    <source>
        <dbReference type="EMBL" id="KAL3885487.1"/>
    </source>
</evidence>